<dbReference type="EMBL" id="CP003243">
    <property type="protein sequence ID" value="AFC99681.1"/>
    <property type="molecule type" value="Genomic_DNA"/>
</dbReference>
<evidence type="ECO:0000256" key="2">
    <source>
        <dbReference type="ARBA" id="ARBA00010854"/>
    </source>
</evidence>
<keyword evidence="3" id="KW-0489">Methyltransferase</keyword>
<dbReference type="eggNOG" id="arCOG01356">
    <property type="taxonomic scope" value="Archaea"/>
</dbReference>
<feature type="domain" description="B12-binding" evidence="9">
    <location>
        <begin position="1"/>
        <end position="144"/>
    </location>
</feature>
<evidence type="ECO:0000256" key="5">
    <source>
        <dbReference type="ARBA" id="ARBA00022691"/>
    </source>
</evidence>
<dbReference type="GO" id="GO:0016829">
    <property type="term" value="F:lyase activity"/>
    <property type="evidence" value="ECO:0007669"/>
    <property type="project" value="UniProtKB-KW"/>
</dbReference>
<accession>H8I4C4</accession>
<feature type="domain" description="Radical SAM core" evidence="10">
    <location>
        <begin position="202"/>
        <end position="423"/>
    </location>
</feature>
<dbReference type="PROSITE" id="PS51918">
    <property type="entry name" value="RADICAL_SAM"/>
    <property type="match status" value="1"/>
</dbReference>
<dbReference type="InterPro" id="IPR007197">
    <property type="entry name" value="rSAM"/>
</dbReference>
<organism evidence="11 12">
    <name type="scientific">Methanocella conradii (strain DSM 24694 / JCM 17849 / CGMCC 1.5162 / HZ254)</name>
    <dbReference type="NCBI Taxonomy" id="1041930"/>
    <lineage>
        <taxon>Archaea</taxon>
        <taxon>Methanobacteriati</taxon>
        <taxon>Methanobacteriota</taxon>
        <taxon>Stenosarchaea group</taxon>
        <taxon>Methanomicrobia</taxon>
        <taxon>Methanocellales</taxon>
        <taxon>Methanocellaceae</taxon>
        <taxon>Methanocella</taxon>
    </lineage>
</organism>
<evidence type="ECO:0000256" key="1">
    <source>
        <dbReference type="ARBA" id="ARBA00001966"/>
    </source>
</evidence>
<dbReference type="AlphaFoldDB" id="H8I4C4"/>
<dbReference type="InterPro" id="IPR006638">
    <property type="entry name" value="Elp3/MiaA/NifB-like_rSAM"/>
</dbReference>
<keyword evidence="7" id="KW-0408">Iron</keyword>
<proteinExistence type="inferred from homology"/>
<dbReference type="SUPFAM" id="SSF52242">
    <property type="entry name" value="Cobalamin (vitamin B12)-binding domain"/>
    <property type="match status" value="1"/>
</dbReference>
<dbReference type="Proteomes" id="UP000005233">
    <property type="component" value="Chromosome"/>
</dbReference>
<comment type="similarity">
    <text evidence="2">Belongs to the methylamine corrinoid protein family.</text>
</comment>
<reference evidence="11 12" key="1">
    <citation type="journal article" date="2012" name="J. Bacteriol.">
        <title>Complete genome sequence of a thermophilic methanogen, Methanocella conradii HZ254, isolated from Chinese rice field soil.</title>
        <authorList>
            <person name="Lu Z."/>
            <person name="Lu Y."/>
        </authorList>
    </citation>
    <scope>NUCLEOTIDE SEQUENCE [LARGE SCALE GENOMIC DNA]</scope>
    <source>
        <strain evidence="12">DSM 24694 / JCM 17849 / CGMCC 1.5162 / HZ254</strain>
    </source>
</reference>
<comment type="cofactor">
    <cofactor evidence="1">
        <name>[4Fe-4S] cluster</name>
        <dbReference type="ChEBI" id="CHEBI:49883"/>
    </cofactor>
</comment>
<evidence type="ECO:0000313" key="11">
    <source>
        <dbReference type="EMBL" id="AFC99681.1"/>
    </source>
</evidence>
<dbReference type="InterPro" id="IPR036724">
    <property type="entry name" value="Cobalamin-bd_sf"/>
</dbReference>
<keyword evidence="11" id="KW-0456">Lyase</keyword>
<dbReference type="EC" id="4.-.-.-" evidence="11"/>
<evidence type="ECO:0000313" key="12">
    <source>
        <dbReference type="Proteomes" id="UP000005233"/>
    </source>
</evidence>
<dbReference type="SMART" id="SM00729">
    <property type="entry name" value="Elp3"/>
    <property type="match status" value="1"/>
</dbReference>
<evidence type="ECO:0000256" key="6">
    <source>
        <dbReference type="ARBA" id="ARBA00022723"/>
    </source>
</evidence>
<dbReference type="Gene3D" id="3.40.50.280">
    <property type="entry name" value="Cobalamin-binding domain"/>
    <property type="match status" value="1"/>
</dbReference>
<dbReference type="HOGENOM" id="CLU_021572_4_3_2"/>
<keyword evidence="8" id="KW-0411">Iron-sulfur</keyword>
<dbReference type="SFLD" id="SFLDG01123">
    <property type="entry name" value="methyltransferase_(Class_B)"/>
    <property type="match status" value="1"/>
</dbReference>
<protein>
    <submittedName>
        <fullName evidence="11">Fe-S oxidoreductase</fullName>
        <ecNumber evidence="11">4.-.-.-</ecNumber>
    </submittedName>
</protein>
<name>H8I4C4_METCZ</name>
<dbReference type="Pfam" id="PF04055">
    <property type="entry name" value="Radical_SAM"/>
    <property type="match status" value="1"/>
</dbReference>
<evidence type="ECO:0000259" key="9">
    <source>
        <dbReference type="PROSITE" id="PS51332"/>
    </source>
</evidence>
<dbReference type="PANTHER" id="PTHR43409">
    <property type="entry name" value="ANAEROBIC MAGNESIUM-PROTOPORPHYRIN IX MONOMETHYL ESTER CYCLASE-RELATED"/>
    <property type="match status" value="1"/>
</dbReference>
<keyword evidence="12" id="KW-1185">Reference proteome</keyword>
<dbReference type="InterPro" id="IPR006158">
    <property type="entry name" value="Cobalamin-bd"/>
</dbReference>
<dbReference type="GO" id="GO:0051539">
    <property type="term" value="F:4 iron, 4 sulfur cluster binding"/>
    <property type="evidence" value="ECO:0007669"/>
    <property type="project" value="UniProtKB-KW"/>
</dbReference>
<evidence type="ECO:0000256" key="7">
    <source>
        <dbReference type="ARBA" id="ARBA00023004"/>
    </source>
</evidence>
<dbReference type="InterPro" id="IPR058240">
    <property type="entry name" value="rSAM_sf"/>
</dbReference>
<dbReference type="GO" id="GO:0046872">
    <property type="term" value="F:metal ion binding"/>
    <property type="evidence" value="ECO:0007669"/>
    <property type="project" value="UniProtKB-KW"/>
</dbReference>
<gene>
    <name evidence="11" type="ordered locus">Mtc_0921</name>
</gene>
<evidence type="ECO:0000256" key="3">
    <source>
        <dbReference type="ARBA" id="ARBA00022603"/>
    </source>
</evidence>
<keyword evidence="6" id="KW-0479">Metal-binding</keyword>
<dbReference type="InterPro" id="IPR051198">
    <property type="entry name" value="BchE-like"/>
</dbReference>
<dbReference type="KEGG" id="mez:Mtc_0921"/>
<keyword evidence="4" id="KW-0808">Transferase</keyword>
<dbReference type="SFLD" id="SFLDG01082">
    <property type="entry name" value="B12-binding_domain_containing"/>
    <property type="match status" value="1"/>
</dbReference>
<dbReference type="SFLD" id="SFLDS00029">
    <property type="entry name" value="Radical_SAM"/>
    <property type="match status" value="1"/>
</dbReference>
<evidence type="ECO:0000259" key="10">
    <source>
        <dbReference type="PROSITE" id="PS51918"/>
    </source>
</evidence>
<dbReference type="Pfam" id="PF02310">
    <property type="entry name" value="B12-binding"/>
    <property type="match status" value="1"/>
</dbReference>
<dbReference type="InterPro" id="IPR023404">
    <property type="entry name" value="rSAM_horseshoe"/>
</dbReference>
<dbReference type="STRING" id="1041930.Mtc_0921"/>
<dbReference type="GO" id="GO:0031419">
    <property type="term" value="F:cobalamin binding"/>
    <property type="evidence" value="ECO:0007669"/>
    <property type="project" value="InterPro"/>
</dbReference>
<dbReference type="PROSITE" id="PS51332">
    <property type="entry name" value="B12_BINDING"/>
    <property type="match status" value="1"/>
</dbReference>
<dbReference type="SUPFAM" id="SSF102114">
    <property type="entry name" value="Radical SAM enzymes"/>
    <property type="match status" value="1"/>
</dbReference>
<dbReference type="InterPro" id="IPR034466">
    <property type="entry name" value="Methyltransferase_Class_B"/>
</dbReference>
<evidence type="ECO:0000256" key="4">
    <source>
        <dbReference type="ARBA" id="ARBA00022679"/>
    </source>
</evidence>
<evidence type="ECO:0000256" key="8">
    <source>
        <dbReference type="ARBA" id="ARBA00023014"/>
    </source>
</evidence>
<keyword evidence="5" id="KW-0949">S-adenosyl-L-methionine</keyword>
<dbReference type="Gene3D" id="3.80.30.20">
    <property type="entry name" value="tm_1862 like domain"/>
    <property type="match status" value="1"/>
</dbReference>
<dbReference type="CDD" id="cd01335">
    <property type="entry name" value="Radical_SAM"/>
    <property type="match status" value="1"/>
</dbReference>
<dbReference type="PANTHER" id="PTHR43409:SF7">
    <property type="entry name" value="BLL1977 PROTEIN"/>
    <property type="match status" value="1"/>
</dbReference>
<sequence length="473" mass="52760">MTRILLINPPDKAESSTALRLKLPPLGLLYIAAYLEKHGFPVEVLDANLYDYTCERTAFEASKKSPDIVGVTATTVTLKSALNVIKAVRRAMPGVVTMIGGPHVTYMPSETLAECPELDIVVIGEGEETALELARSLEGLSHVTGRGGLREFIGRISNVRGIAYRDGSGLVRYAPPRPLIQDLDSIPFPARHLVPFEKYVVWDRRESAGMIMTSRGCPFACNYCISSRMAGTKFRGRSAKNVVDEVQLLHERYGLKGVEFIDDLFMMSHKRAKEIASEIKARGLDILWSASSRVNTINEELIRELKKSGLSSLYFGVESGSQRVLDLMNKRITLEQVRDAFKAARNNKIFTIGSFMFGYPGETLDEMNQTIKFSKELKPDIAQFTILTPYPGTPLYDELKSSGLIKSNGWDAYTFTEPIIDYEAFGFSGEKVKRMLIKAYMSFYLRPSYILAHLDTLPVVARVIKNLIKASVA</sequence>
<dbReference type="CDD" id="cd02068">
    <property type="entry name" value="radical_SAM_B12_BD"/>
    <property type="match status" value="1"/>
</dbReference>